<dbReference type="Proteomes" id="UP000281904">
    <property type="component" value="Chromosome"/>
</dbReference>
<dbReference type="EMBL" id="LR134493">
    <property type="protein sequence ID" value="VEI61134.1"/>
    <property type="molecule type" value="Genomic_DNA"/>
</dbReference>
<dbReference type="AlphaFoldDB" id="A0A448S0Q6"/>
<accession>A0A448S0Q6</accession>
<keyword evidence="1" id="KW-0472">Membrane</keyword>
<feature type="transmembrane region" description="Helical" evidence="1">
    <location>
        <begin position="36"/>
        <end position="56"/>
    </location>
</feature>
<reference evidence="2 7" key="2">
    <citation type="submission" date="2020-11" db="EMBL/GenBank/DDBJ databases">
        <title>Enhanced detection system for hospital associated transmission using whole genome sequencing surveillance.</title>
        <authorList>
            <person name="Harrison L.H."/>
            <person name="Van Tyne D."/>
            <person name="Marsh J.W."/>
            <person name="Griffith M.P."/>
            <person name="Snyder D.J."/>
            <person name="Cooper V.S."/>
            <person name="Mustapha M."/>
        </authorList>
    </citation>
    <scope>NUCLEOTIDE SEQUENCE [LARGE SCALE GENOMIC DNA]</scope>
    <source>
        <strain evidence="2 7">SER00230</strain>
    </source>
</reference>
<sequence>MIWLTILLMGLVVFFNRYCFLAPGLRLRLSPRLHKLLGFSVPAVLSAISGPIVMYGDAGWRGVADNPYLWGALFAVILAFFLRNTLIVVVLSLLMFITLRGLL</sequence>
<keyword evidence="1" id="KW-0812">Transmembrane</keyword>
<dbReference type="EMBL" id="JADULK010000001">
    <property type="protein sequence ID" value="MBH1928300.1"/>
    <property type="molecule type" value="Genomic_DNA"/>
</dbReference>
<dbReference type="Pfam" id="PF05437">
    <property type="entry name" value="AzlD"/>
    <property type="match status" value="1"/>
</dbReference>
<evidence type="ECO:0000313" key="4">
    <source>
        <dbReference type="EMBL" id="VTP61155.1"/>
    </source>
</evidence>
<dbReference type="EMBL" id="LR590463">
    <property type="protein sequence ID" value="VTP61155.1"/>
    <property type="molecule type" value="Genomic_DNA"/>
</dbReference>
<evidence type="ECO:0000313" key="5">
    <source>
        <dbReference type="Proteomes" id="UP000281904"/>
    </source>
</evidence>
<feature type="transmembrane region" description="Helical" evidence="1">
    <location>
        <begin position="6"/>
        <end position="24"/>
    </location>
</feature>
<evidence type="ECO:0000313" key="6">
    <source>
        <dbReference type="Proteomes" id="UP000307968"/>
    </source>
</evidence>
<dbReference type="RefSeq" id="WP_015671514.1">
    <property type="nucleotide sequence ID" value="NZ_CAMIPJ010000003.1"/>
</dbReference>
<proteinExistence type="predicted"/>
<gene>
    <name evidence="2" type="ORF">I5U13_01295</name>
    <name evidence="3" type="ORF">NCTC10036_00098</name>
    <name evidence="4" type="ORF">NCTC12971_01663</name>
</gene>
<keyword evidence="1" id="KW-1133">Transmembrane helix</keyword>
<evidence type="ECO:0000256" key="1">
    <source>
        <dbReference type="SAM" id="Phobius"/>
    </source>
</evidence>
<dbReference type="Proteomes" id="UP000307968">
    <property type="component" value="Chromosome"/>
</dbReference>
<dbReference type="Proteomes" id="UP000624159">
    <property type="component" value="Unassembled WGS sequence"/>
</dbReference>
<protein>
    <submittedName>
        <fullName evidence="2">AzlD domain-containing protein</fullName>
    </submittedName>
    <submittedName>
        <fullName evidence="3">Predicted membrane protein</fullName>
    </submittedName>
</protein>
<keyword evidence="7" id="KW-1185">Reference proteome</keyword>
<evidence type="ECO:0000313" key="3">
    <source>
        <dbReference type="EMBL" id="VEI61134.1"/>
    </source>
</evidence>
<dbReference type="InterPro" id="IPR008407">
    <property type="entry name" value="Brnchd-chn_aa_trnsp_AzlD"/>
</dbReference>
<organism evidence="3 5">
    <name type="scientific">Serratia rubidaea</name>
    <name type="common">Serratia marinorubra</name>
    <dbReference type="NCBI Taxonomy" id="61652"/>
    <lineage>
        <taxon>Bacteria</taxon>
        <taxon>Pseudomonadati</taxon>
        <taxon>Pseudomonadota</taxon>
        <taxon>Gammaproteobacteria</taxon>
        <taxon>Enterobacterales</taxon>
        <taxon>Yersiniaceae</taxon>
        <taxon>Serratia</taxon>
    </lineage>
</organism>
<evidence type="ECO:0000313" key="2">
    <source>
        <dbReference type="EMBL" id="MBH1928300.1"/>
    </source>
</evidence>
<name>A0A448S0Q6_SERRU</name>
<reference evidence="3 5" key="1">
    <citation type="submission" date="2018-12" db="EMBL/GenBank/DDBJ databases">
        <authorList>
            <consortium name="Pathogen Informatics"/>
        </authorList>
    </citation>
    <scope>NUCLEOTIDE SEQUENCE [LARGE SCALE GENOMIC DNA]</scope>
    <source>
        <strain evidence="3 5">NCTC10036</strain>
        <strain evidence="4 6">NCTC12971</strain>
    </source>
</reference>
<evidence type="ECO:0000313" key="7">
    <source>
        <dbReference type="Proteomes" id="UP000624159"/>
    </source>
</evidence>
<feature type="transmembrane region" description="Helical" evidence="1">
    <location>
        <begin position="68"/>
        <end position="97"/>
    </location>
</feature>
<dbReference type="GeneID" id="61764871"/>